<dbReference type="Gene3D" id="1.10.287.130">
    <property type="match status" value="1"/>
</dbReference>
<evidence type="ECO:0000256" key="4">
    <source>
        <dbReference type="ARBA" id="ARBA00022475"/>
    </source>
</evidence>
<dbReference type="Proteomes" id="UP000442619">
    <property type="component" value="Unassembled WGS sequence"/>
</dbReference>
<dbReference type="PROSITE" id="PS50109">
    <property type="entry name" value="HIS_KIN"/>
    <property type="match status" value="1"/>
</dbReference>
<dbReference type="Gene3D" id="3.30.565.10">
    <property type="entry name" value="Histidine kinase-like ATPase, C-terminal domain"/>
    <property type="match status" value="1"/>
</dbReference>
<keyword evidence="4" id="KW-1003">Cell membrane</keyword>
<evidence type="ECO:0000256" key="10">
    <source>
        <dbReference type="ARBA" id="ARBA00022840"/>
    </source>
</evidence>
<keyword evidence="7 14" id="KW-0812">Transmembrane</keyword>
<feature type="transmembrane region" description="Helical" evidence="14">
    <location>
        <begin position="147"/>
        <end position="166"/>
    </location>
</feature>
<keyword evidence="17" id="KW-1185">Reference proteome</keyword>
<dbReference type="SMART" id="SM00387">
    <property type="entry name" value="HATPase_c"/>
    <property type="match status" value="1"/>
</dbReference>
<dbReference type="InterPro" id="IPR005467">
    <property type="entry name" value="His_kinase_dom"/>
</dbReference>
<keyword evidence="10" id="KW-0067">ATP-binding</keyword>
<reference evidence="16 17" key="1">
    <citation type="submission" date="2019-08" db="EMBL/GenBank/DDBJ databases">
        <title>In-depth cultivation of the pig gut microbiome towards novel bacterial diversity and tailored functional studies.</title>
        <authorList>
            <person name="Wylensek D."/>
            <person name="Hitch T.C.A."/>
            <person name="Clavel T."/>
        </authorList>
    </citation>
    <scope>NUCLEOTIDE SEQUENCE [LARGE SCALE GENOMIC DNA]</scope>
    <source>
        <strain evidence="16 17">CA-Schmier-601-WT-3</strain>
    </source>
</reference>
<sequence length="443" mass="51162">MKNIIKRYIKITVVIVSILIIINTIFIKVWTHSMERKDPERMIQFIDGIKIDEKSCTVSKNSKKYINDHYQWMMVLKKNGSLAYSYKLPKKLKRNYELGELIDYSKWYVEDYPVEMLNIPGGLVVLGNAPDSIWKANLSVGIQEARMILVLLVFFNVLITIVLAYYMSLIFMKELNTVVSGILDVSQEEEIALEEKGYLKDIKAAINKVSKRLNEQKLIVKKTNAMKEEWLAGVSHDIRTPLSVIVGKTEELGDLEQDIEKKQMLEVIKNQSFKITFLVNDLNLINQLDNQQFILKSKTIDICRLMRECIADVMNIYALDQYEFVFDHDSKRGKIYVEGDEHLFKRAVDNLLINSIVHNEQGCRISIYIKEEVDHIVMTFSDNGVGMNEEKAQRINNGQQNINEVHGWGTVVVKRIIELHSGTTEFRNHNGMQVNITLPKKLG</sequence>
<comment type="catalytic activity">
    <reaction evidence="1">
        <text>ATP + protein L-histidine = ADP + protein N-phospho-L-histidine.</text>
        <dbReference type="EC" id="2.7.13.3"/>
    </reaction>
</comment>
<dbReference type="InterPro" id="IPR036097">
    <property type="entry name" value="HisK_dim/P_sf"/>
</dbReference>
<proteinExistence type="predicted"/>
<organism evidence="16 17">
    <name type="scientific">Sharpea porci</name>
    <dbReference type="NCBI Taxonomy" id="2652286"/>
    <lineage>
        <taxon>Bacteria</taxon>
        <taxon>Bacillati</taxon>
        <taxon>Bacillota</taxon>
        <taxon>Erysipelotrichia</taxon>
        <taxon>Erysipelotrichales</taxon>
        <taxon>Coprobacillaceae</taxon>
        <taxon>Sharpea</taxon>
    </lineage>
</organism>
<evidence type="ECO:0000256" key="5">
    <source>
        <dbReference type="ARBA" id="ARBA00022553"/>
    </source>
</evidence>
<dbReference type="SMART" id="SM00388">
    <property type="entry name" value="HisKA"/>
    <property type="match status" value="1"/>
</dbReference>
<dbReference type="GO" id="GO:0005886">
    <property type="term" value="C:plasma membrane"/>
    <property type="evidence" value="ECO:0007669"/>
    <property type="project" value="UniProtKB-SubCell"/>
</dbReference>
<keyword evidence="9 16" id="KW-0418">Kinase</keyword>
<dbReference type="EC" id="2.7.13.3" evidence="3"/>
<dbReference type="GO" id="GO:0000155">
    <property type="term" value="F:phosphorelay sensor kinase activity"/>
    <property type="evidence" value="ECO:0007669"/>
    <property type="project" value="InterPro"/>
</dbReference>
<evidence type="ECO:0000256" key="12">
    <source>
        <dbReference type="ARBA" id="ARBA00023012"/>
    </source>
</evidence>
<dbReference type="SUPFAM" id="SSF55874">
    <property type="entry name" value="ATPase domain of HSP90 chaperone/DNA topoisomerase II/histidine kinase"/>
    <property type="match status" value="1"/>
</dbReference>
<dbReference type="EMBL" id="VUNM01000005">
    <property type="protein sequence ID" value="MST88705.1"/>
    <property type="molecule type" value="Genomic_DNA"/>
</dbReference>
<comment type="caution">
    <text evidence="16">The sequence shown here is derived from an EMBL/GenBank/DDBJ whole genome shotgun (WGS) entry which is preliminary data.</text>
</comment>
<dbReference type="CDD" id="cd00082">
    <property type="entry name" value="HisKA"/>
    <property type="match status" value="1"/>
</dbReference>
<dbReference type="InterPro" id="IPR003661">
    <property type="entry name" value="HisK_dim/P_dom"/>
</dbReference>
<dbReference type="InterPro" id="IPR036890">
    <property type="entry name" value="HATPase_C_sf"/>
</dbReference>
<protein>
    <recommendedName>
        <fullName evidence="3">histidine kinase</fullName>
        <ecNumber evidence="3">2.7.13.3</ecNumber>
    </recommendedName>
</protein>
<evidence type="ECO:0000256" key="9">
    <source>
        <dbReference type="ARBA" id="ARBA00022777"/>
    </source>
</evidence>
<dbReference type="InterPro" id="IPR003594">
    <property type="entry name" value="HATPase_dom"/>
</dbReference>
<dbReference type="InterPro" id="IPR050398">
    <property type="entry name" value="HssS/ArlS-like"/>
</dbReference>
<evidence type="ECO:0000256" key="2">
    <source>
        <dbReference type="ARBA" id="ARBA00004651"/>
    </source>
</evidence>
<evidence type="ECO:0000256" key="3">
    <source>
        <dbReference type="ARBA" id="ARBA00012438"/>
    </source>
</evidence>
<feature type="transmembrane region" description="Helical" evidence="14">
    <location>
        <begin position="12"/>
        <end position="31"/>
    </location>
</feature>
<evidence type="ECO:0000256" key="7">
    <source>
        <dbReference type="ARBA" id="ARBA00022692"/>
    </source>
</evidence>
<keyword evidence="6" id="KW-0808">Transferase</keyword>
<dbReference type="GO" id="GO:0005524">
    <property type="term" value="F:ATP binding"/>
    <property type="evidence" value="ECO:0007669"/>
    <property type="project" value="UniProtKB-KW"/>
</dbReference>
<dbReference type="AlphaFoldDB" id="A0A844FSU0"/>
<dbReference type="Pfam" id="PF02518">
    <property type="entry name" value="HATPase_c"/>
    <property type="match status" value="1"/>
</dbReference>
<dbReference type="PANTHER" id="PTHR45528:SF1">
    <property type="entry name" value="SENSOR HISTIDINE KINASE CPXA"/>
    <property type="match status" value="1"/>
</dbReference>
<evidence type="ECO:0000256" key="14">
    <source>
        <dbReference type="SAM" id="Phobius"/>
    </source>
</evidence>
<evidence type="ECO:0000256" key="1">
    <source>
        <dbReference type="ARBA" id="ARBA00000085"/>
    </source>
</evidence>
<keyword evidence="12" id="KW-0902">Two-component regulatory system</keyword>
<evidence type="ECO:0000259" key="15">
    <source>
        <dbReference type="PROSITE" id="PS50109"/>
    </source>
</evidence>
<keyword evidence="11 14" id="KW-1133">Transmembrane helix</keyword>
<name>A0A844FSU0_9FIRM</name>
<evidence type="ECO:0000256" key="8">
    <source>
        <dbReference type="ARBA" id="ARBA00022741"/>
    </source>
</evidence>
<keyword evidence="5" id="KW-0597">Phosphoprotein</keyword>
<feature type="domain" description="Histidine kinase" evidence="15">
    <location>
        <begin position="233"/>
        <end position="442"/>
    </location>
</feature>
<comment type="subcellular location">
    <subcellularLocation>
        <location evidence="2">Cell membrane</location>
        <topology evidence="2">Multi-pass membrane protein</topology>
    </subcellularLocation>
</comment>
<accession>A0A844FSU0</accession>
<gene>
    <name evidence="16" type="ORF">FYJ79_03790</name>
</gene>
<evidence type="ECO:0000256" key="6">
    <source>
        <dbReference type="ARBA" id="ARBA00022679"/>
    </source>
</evidence>
<evidence type="ECO:0000256" key="11">
    <source>
        <dbReference type="ARBA" id="ARBA00022989"/>
    </source>
</evidence>
<dbReference type="Pfam" id="PF00512">
    <property type="entry name" value="HisKA"/>
    <property type="match status" value="1"/>
</dbReference>
<evidence type="ECO:0000313" key="17">
    <source>
        <dbReference type="Proteomes" id="UP000442619"/>
    </source>
</evidence>
<keyword evidence="13 14" id="KW-0472">Membrane</keyword>
<evidence type="ECO:0000256" key="13">
    <source>
        <dbReference type="ARBA" id="ARBA00023136"/>
    </source>
</evidence>
<keyword evidence="8" id="KW-0547">Nucleotide-binding</keyword>
<evidence type="ECO:0000313" key="16">
    <source>
        <dbReference type="EMBL" id="MST88705.1"/>
    </source>
</evidence>
<dbReference type="PANTHER" id="PTHR45528">
    <property type="entry name" value="SENSOR HISTIDINE KINASE CPXA"/>
    <property type="match status" value="1"/>
</dbReference>
<dbReference type="SUPFAM" id="SSF47384">
    <property type="entry name" value="Homodimeric domain of signal transducing histidine kinase"/>
    <property type="match status" value="1"/>
</dbReference>